<protein>
    <submittedName>
        <fullName evidence="3">Uncharacterized protein</fullName>
    </submittedName>
</protein>
<evidence type="ECO:0000256" key="1">
    <source>
        <dbReference type="SAM" id="MobiDB-lite"/>
    </source>
</evidence>
<feature type="region of interest" description="Disordered" evidence="1">
    <location>
        <begin position="121"/>
        <end position="147"/>
    </location>
</feature>
<evidence type="ECO:0000313" key="4">
    <source>
        <dbReference type="Proteomes" id="UP000290365"/>
    </source>
</evidence>
<proteinExistence type="predicted"/>
<reference evidence="3 4" key="1">
    <citation type="submission" date="2019-01" db="EMBL/GenBank/DDBJ databases">
        <title>Ktedonosporobacter rubrisoli SCAWS-G2.</title>
        <authorList>
            <person name="Huang Y."/>
            <person name="Yan B."/>
        </authorList>
    </citation>
    <scope>NUCLEOTIDE SEQUENCE [LARGE SCALE GENOMIC DNA]</scope>
    <source>
        <strain evidence="3 4">SCAWS-G2</strain>
    </source>
</reference>
<name>A0A4P6JJR2_KTERU</name>
<sequence>MELYQAVVNRIQKVNRAWVDLVIGVCVYGAFGFFVSSPLLALAGVTIAAEHGMYLNGTLTPGTTGVAAAVFWHLQVIITVLWTIIGGLAGMTCGVVSVLNERNRTLQQYASFAAIANKKSARNSHTSDRDRGTAEIGLQSPPDQWLH</sequence>
<keyword evidence="2" id="KW-0812">Transmembrane</keyword>
<keyword evidence="4" id="KW-1185">Reference proteome</keyword>
<keyword evidence="2" id="KW-1133">Transmembrane helix</keyword>
<dbReference type="EMBL" id="CP035758">
    <property type="protein sequence ID" value="QBD75182.1"/>
    <property type="molecule type" value="Genomic_DNA"/>
</dbReference>
<dbReference type="Proteomes" id="UP000290365">
    <property type="component" value="Chromosome"/>
</dbReference>
<feature type="transmembrane region" description="Helical" evidence="2">
    <location>
        <begin position="21"/>
        <end position="49"/>
    </location>
</feature>
<keyword evidence="2" id="KW-0472">Membrane</keyword>
<evidence type="ECO:0000313" key="3">
    <source>
        <dbReference type="EMBL" id="QBD75182.1"/>
    </source>
</evidence>
<gene>
    <name evidence="3" type="ORF">EPA93_03910</name>
</gene>
<feature type="transmembrane region" description="Helical" evidence="2">
    <location>
        <begin position="69"/>
        <end position="99"/>
    </location>
</feature>
<dbReference type="AlphaFoldDB" id="A0A4P6JJR2"/>
<dbReference type="KEGG" id="kbs:EPA93_03910"/>
<evidence type="ECO:0000256" key="2">
    <source>
        <dbReference type="SAM" id="Phobius"/>
    </source>
</evidence>
<accession>A0A4P6JJR2</accession>
<organism evidence="3 4">
    <name type="scientific">Ktedonosporobacter rubrisoli</name>
    <dbReference type="NCBI Taxonomy" id="2509675"/>
    <lineage>
        <taxon>Bacteria</taxon>
        <taxon>Bacillati</taxon>
        <taxon>Chloroflexota</taxon>
        <taxon>Ktedonobacteria</taxon>
        <taxon>Ktedonobacterales</taxon>
        <taxon>Ktedonosporobacteraceae</taxon>
        <taxon>Ktedonosporobacter</taxon>
    </lineage>
</organism>
<dbReference type="RefSeq" id="WP_129885781.1">
    <property type="nucleotide sequence ID" value="NZ_CP035758.1"/>
</dbReference>